<dbReference type="PANTHER" id="PTHR46361:SF3">
    <property type="entry name" value="ELECTRON CARRIER_ PROTEIN DISULFIDE OXIDOREDUCTASE"/>
    <property type="match status" value="1"/>
</dbReference>
<feature type="domain" description="DUF547" evidence="1">
    <location>
        <begin position="91"/>
        <end position="196"/>
    </location>
</feature>
<dbReference type="InterPro" id="IPR006869">
    <property type="entry name" value="DUF547"/>
</dbReference>
<sequence>MRRLFFLVFVTIISSSFFYKGIAQNTSERGNQFHQELSKRTGPIHLLWDELLQKHVSDDGNVNYKSFKTEHKKLLGYIKVLGLFHSNDIFKTISKEEKLAFWINAYNALTVDLIIRNYPIKSIKDIKNPWKQRLWKPANLNYNLDEIEHDILRKMNEPRIHFAIVCASYSCPKLQNKAFTAEGLEKQLTTATKEFLADTNRNEISENSIKISKIFDWFSKDFTKNGSLIDFLNLYTDINISPNTKKRYKDYNWALND</sequence>
<protein>
    <submittedName>
        <fullName evidence="2">DUF547 domain-containing protein</fullName>
    </submittedName>
</protein>
<dbReference type="EMBL" id="CP157199">
    <property type="protein sequence ID" value="XBG61543.1"/>
    <property type="molecule type" value="Genomic_DNA"/>
</dbReference>
<name>A0AAU7BTX0_9FLAO</name>
<dbReference type="Pfam" id="PF04784">
    <property type="entry name" value="DUF547"/>
    <property type="match status" value="1"/>
</dbReference>
<gene>
    <name evidence="2" type="ORF">ABGB03_01235</name>
</gene>
<reference evidence="2" key="1">
    <citation type="submission" date="2024-05" db="EMBL/GenBank/DDBJ databases">
        <title>Pontimicrobium maritimus sp. nov., isolated form sea water.</title>
        <authorList>
            <person name="Muhammad N."/>
            <person name="Vuong T.Q."/>
            <person name="Han H.L."/>
            <person name="Kim S.-G."/>
        </authorList>
    </citation>
    <scope>NUCLEOTIDE SEQUENCE</scope>
    <source>
        <strain evidence="2">SW4</strain>
    </source>
</reference>
<dbReference type="AlphaFoldDB" id="A0AAU7BTX0"/>
<organism evidence="2">
    <name type="scientific">Pontimicrobium sp. SW4</name>
    <dbReference type="NCBI Taxonomy" id="3153519"/>
    <lineage>
        <taxon>Bacteria</taxon>
        <taxon>Pseudomonadati</taxon>
        <taxon>Bacteroidota</taxon>
        <taxon>Flavobacteriia</taxon>
        <taxon>Flavobacteriales</taxon>
        <taxon>Flavobacteriaceae</taxon>
        <taxon>Pontimicrobium</taxon>
    </lineage>
</organism>
<dbReference type="PANTHER" id="PTHR46361">
    <property type="entry name" value="ELECTRON CARRIER/ PROTEIN DISULFIDE OXIDOREDUCTASE"/>
    <property type="match status" value="1"/>
</dbReference>
<dbReference type="RefSeq" id="WP_347924157.1">
    <property type="nucleotide sequence ID" value="NZ_CP157199.1"/>
</dbReference>
<evidence type="ECO:0000259" key="1">
    <source>
        <dbReference type="Pfam" id="PF04784"/>
    </source>
</evidence>
<proteinExistence type="predicted"/>
<accession>A0AAU7BTX0</accession>
<evidence type="ECO:0000313" key="2">
    <source>
        <dbReference type="EMBL" id="XBG61543.1"/>
    </source>
</evidence>